<protein>
    <submittedName>
        <fullName evidence="1">Uncharacterized protein</fullName>
    </submittedName>
</protein>
<keyword evidence="2" id="KW-1185">Reference proteome</keyword>
<accession>A0A1H2W3B4</accession>
<organism evidence="1 2">
    <name type="scientific">Marininema mesophilum</name>
    <dbReference type="NCBI Taxonomy" id="1048340"/>
    <lineage>
        <taxon>Bacteria</taxon>
        <taxon>Bacillati</taxon>
        <taxon>Bacillota</taxon>
        <taxon>Bacilli</taxon>
        <taxon>Bacillales</taxon>
        <taxon>Thermoactinomycetaceae</taxon>
        <taxon>Marininema</taxon>
    </lineage>
</organism>
<proteinExistence type="predicted"/>
<dbReference type="Proteomes" id="UP000198534">
    <property type="component" value="Unassembled WGS sequence"/>
</dbReference>
<dbReference type="EMBL" id="FNNQ01000006">
    <property type="protein sequence ID" value="SDW75122.1"/>
    <property type="molecule type" value="Genomic_DNA"/>
</dbReference>
<evidence type="ECO:0000313" key="1">
    <source>
        <dbReference type="EMBL" id="SDW75122.1"/>
    </source>
</evidence>
<name>A0A1H2W3B4_9BACL</name>
<sequence>MERGGPMMPYYPPPAPIPVPMPMPCPVMHHHGCMVDVHELMKAYRRSKKTTRMLKHMLEGCHSCAPPCPPDPCGCGCDPCMGLCTNSNFTEK</sequence>
<dbReference type="AlphaFoldDB" id="A0A1H2W3B4"/>
<evidence type="ECO:0000313" key="2">
    <source>
        <dbReference type="Proteomes" id="UP000198534"/>
    </source>
</evidence>
<reference evidence="1 2" key="1">
    <citation type="submission" date="2016-10" db="EMBL/GenBank/DDBJ databases">
        <authorList>
            <person name="de Groot N.N."/>
        </authorList>
    </citation>
    <scope>NUCLEOTIDE SEQUENCE [LARGE SCALE GENOMIC DNA]</scope>
    <source>
        <strain evidence="1 2">DSM 45610</strain>
    </source>
</reference>
<gene>
    <name evidence="1" type="ORF">SAMN05444487_1066</name>
</gene>